<dbReference type="Pfam" id="PF09837">
    <property type="entry name" value="DUF2064"/>
    <property type="match status" value="1"/>
</dbReference>
<gene>
    <name evidence="1" type="ORF">AERYTH_00780</name>
</gene>
<dbReference type="RefSeq" id="WP_067853341.1">
    <property type="nucleotide sequence ID" value="NZ_CP011502.1"/>
</dbReference>
<evidence type="ECO:0008006" key="3">
    <source>
        <dbReference type="Google" id="ProtNLM"/>
    </source>
</evidence>
<dbReference type="PANTHER" id="PTHR36529">
    <property type="entry name" value="SLL1095 PROTEIN"/>
    <property type="match status" value="1"/>
</dbReference>
<dbReference type="InterPro" id="IPR029044">
    <property type="entry name" value="Nucleotide-diphossugar_trans"/>
</dbReference>
<sequence>MTPAPLEPPSTGPVLLVVAKAPVPGLAKTRLGRVVGPDAAADVAAAALLDTLDAVQAARAVTGWPVVVAMTGEVASAARADDVRAALERTIVVPQRGDDFGERLAHAHADAGVHGRGTVQIGMDTPQVAPDDLVTAGNAVVEGRQVLGPADDGGWWLLGLPDPRRADALRDVPMSRDDTGELTRAALGDVELLRALCDVDEWPDAQSVASDLPGSRFAAAVDRSTTAGAGA</sequence>
<dbReference type="OrthoDB" id="9798250at2"/>
<dbReference type="EMBL" id="CP011502">
    <property type="protein sequence ID" value="ALX03336.1"/>
    <property type="molecule type" value="Genomic_DNA"/>
</dbReference>
<dbReference type="KEGG" id="aer:AERYTH_00780"/>
<reference evidence="1 2" key="1">
    <citation type="journal article" date="1991" name="Int. J. Syst. Bacteriol.">
        <title>Description of the erythromycin-producing bacterium Arthrobacter sp. strain NRRL B-3381 as Aeromicrobium erythreum gen. nov., sp. nov.</title>
        <authorList>
            <person name="Miller E.S."/>
            <person name="Woese C.R."/>
            <person name="Brenner S."/>
        </authorList>
    </citation>
    <scope>NUCLEOTIDE SEQUENCE [LARGE SCALE GENOMIC DNA]</scope>
    <source>
        <strain evidence="1 2">AR18</strain>
    </source>
</reference>
<dbReference type="STRING" id="2041.AERYTH_00780"/>
<dbReference type="Proteomes" id="UP000067689">
    <property type="component" value="Chromosome"/>
</dbReference>
<protein>
    <recommendedName>
        <fullName evidence="3">Glycosyltransferase involved in cell wall biogenesis</fullName>
    </recommendedName>
</protein>
<evidence type="ECO:0000313" key="1">
    <source>
        <dbReference type="EMBL" id="ALX03336.1"/>
    </source>
</evidence>
<dbReference type="InterPro" id="IPR018641">
    <property type="entry name" value="Trfase_1_rSAM/seldom-assoc"/>
</dbReference>
<dbReference type="SUPFAM" id="SSF53448">
    <property type="entry name" value="Nucleotide-diphospho-sugar transferases"/>
    <property type="match status" value="1"/>
</dbReference>
<accession>A0A0U3SXU3</accession>
<dbReference type="AlphaFoldDB" id="A0A0U3SXU3"/>
<evidence type="ECO:0000313" key="2">
    <source>
        <dbReference type="Proteomes" id="UP000067689"/>
    </source>
</evidence>
<keyword evidence="2" id="KW-1185">Reference proteome</keyword>
<name>A0A0U3SXU3_9ACTN</name>
<dbReference type="PANTHER" id="PTHR36529:SF1">
    <property type="entry name" value="GLYCOSYLTRANSFERASE"/>
    <property type="match status" value="1"/>
</dbReference>
<dbReference type="PATRIC" id="fig|2041.4.peg.158"/>
<dbReference type="Gene3D" id="3.90.550.10">
    <property type="entry name" value="Spore Coat Polysaccharide Biosynthesis Protein SpsA, Chain A"/>
    <property type="match status" value="1"/>
</dbReference>
<organism evidence="1 2">
    <name type="scientific">Aeromicrobium erythreum</name>
    <dbReference type="NCBI Taxonomy" id="2041"/>
    <lineage>
        <taxon>Bacteria</taxon>
        <taxon>Bacillati</taxon>
        <taxon>Actinomycetota</taxon>
        <taxon>Actinomycetes</taxon>
        <taxon>Propionibacteriales</taxon>
        <taxon>Nocardioidaceae</taxon>
        <taxon>Aeromicrobium</taxon>
    </lineage>
</organism>
<proteinExistence type="predicted"/>